<accession>A0A2T4CWB6</accession>
<name>A0A2T4CWB6_9GAMM</name>
<dbReference type="Proteomes" id="UP000242087">
    <property type="component" value="Unassembled WGS sequence"/>
</dbReference>
<dbReference type="AlphaFoldDB" id="A0A2T4CWB6"/>
<dbReference type="RefSeq" id="WP_417655727.1">
    <property type="nucleotide sequence ID" value="NZ_JBLXDX010000001.1"/>
</dbReference>
<dbReference type="Pfam" id="PF07023">
    <property type="entry name" value="DUF1315"/>
    <property type="match status" value="1"/>
</dbReference>
<proteinExistence type="predicted"/>
<evidence type="ECO:0000313" key="3">
    <source>
        <dbReference type="Proteomes" id="UP000242087"/>
    </source>
</evidence>
<dbReference type="InterPro" id="IPR009749">
    <property type="entry name" value="DUF1315"/>
</dbReference>
<evidence type="ECO:0000313" key="2">
    <source>
        <dbReference type="EMBL" id="PTB89214.1"/>
    </source>
</evidence>
<gene>
    <name evidence="2" type="ORF">C9927_02255</name>
    <name evidence="1" type="ORF">C9940_04755</name>
</gene>
<evidence type="ECO:0000313" key="1">
    <source>
        <dbReference type="EMBL" id="PTB85840.1"/>
    </source>
</evidence>
<dbReference type="EMBL" id="PYVN01000072">
    <property type="protein sequence ID" value="PTB85840.1"/>
    <property type="molecule type" value="Genomic_DNA"/>
</dbReference>
<organism evidence="1">
    <name type="scientific">Pseudidiomarina aestuarii</name>
    <dbReference type="NCBI Taxonomy" id="624146"/>
    <lineage>
        <taxon>Bacteria</taxon>
        <taxon>Pseudomonadati</taxon>
        <taxon>Pseudomonadota</taxon>
        <taxon>Gammaproteobacteria</taxon>
        <taxon>Alteromonadales</taxon>
        <taxon>Idiomarinaceae</taxon>
        <taxon>Pseudidiomarina</taxon>
    </lineage>
</organism>
<sequence>MEFEQLVASITPATFEKLIQAVETGRWADGVQLSDQQKEHTVQLVLAYQAKYLPSDEPFRVGKDGLLVTKSKREMRDSIQPNQTIATFNLASGD</sequence>
<dbReference type="EMBL" id="PYVF01000021">
    <property type="protein sequence ID" value="PTB89214.1"/>
    <property type="molecule type" value="Genomic_DNA"/>
</dbReference>
<comment type="caution">
    <text evidence="1">The sequence shown here is derived from an EMBL/GenBank/DDBJ whole genome shotgun (WGS) entry which is preliminary data.</text>
</comment>
<protein>
    <submittedName>
        <fullName evidence="1">DUF1315 domain-containing protein</fullName>
    </submittedName>
</protein>
<reference evidence="1 3" key="1">
    <citation type="submission" date="2018-03" db="EMBL/GenBank/DDBJ databases">
        <title>Cross-interface Injection: A General Nanoliter Liquid Handling Method Applied to Single Cells Genome Amplification Automated Nanoliter Liquid Handling Applied to Single Cell Multiple Displacement Amplification.</title>
        <authorList>
            <person name="Yun J."/>
            <person name="Xu P."/>
            <person name="Xu J."/>
            <person name="Dai X."/>
            <person name="Wang Y."/>
            <person name="Zheng X."/>
            <person name="Cao C."/>
            <person name="Yi Q."/>
            <person name="Zhu Y."/>
            <person name="Wang L."/>
            <person name="Dong Z."/>
            <person name="Huang Y."/>
            <person name="Huang L."/>
            <person name="Du W."/>
        </authorList>
    </citation>
    <scope>NUCLEOTIDE SEQUENCE [LARGE SCALE GENOMIC DNA]</scope>
    <source>
        <strain evidence="2 3">A12-4</strain>
        <strain evidence="1">Z-D3-2</strain>
    </source>
</reference>